<dbReference type="InterPro" id="IPR016024">
    <property type="entry name" value="ARM-type_fold"/>
</dbReference>
<evidence type="ECO:0000313" key="2">
    <source>
        <dbReference type="EMBL" id="EIJ88655.1"/>
    </source>
</evidence>
<evidence type="ECO:0000256" key="1">
    <source>
        <dbReference type="SAM" id="MobiDB-lite"/>
    </source>
</evidence>
<dbReference type="EMBL" id="GL870878">
    <property type="protein sequence ID" value="EIJ88655.1"/>
    <property type="molecule type" value="Genomic_DNA"/>
</dbReference>
<dbReference type="SUPFAM" id="SSF48371">
    <property type="entry name" value="ARM repeat"/>
    <property type="match status" value="1"/>
</dbReference>
<keyword evidence="3" id="KW-1185">Reference proteome</keyword>
<evidence type="ECO:0000313" key="3">
    <source>
        <dbReference type="Proteomes" id="UP000002872"/>
    </source>
</evidence>
<dbReference type="HOGENOM" id="CLU_334023_0_0_1"/>
<protein>
    <recommendedName>
        <fullName evidence="4">DUF2428 domain-containing protein</fullName>
    </recommendedName>
</protein>
<dbReference type="OrthoDB" id="438939at2759"/>
<accession>I3EHF8</accession>
<dbReference type="AlphaFoldDB" id="I3EHF8"/>
<dbReference type="OMA" id="IWINEAH"/>
<dbReference type="Proteomes" id="UP000002872">
    <property type="component" value="Unassembled WGS sequence"/>
</dbReference>
<gene>
    <name evidence="2" type="ORF">NEQG_01345</name>
</gene>
<evidence type="ECO:0008006" key="4">
    <source>
        <dbReference type="Google" id="ProtNLM"/>
    </source>
</evidence>
<reference evidence="2" key="1">
    <citation type="submission" date="2011-01" db="EMBL/GenBank/DDBJ databases">
        <title>The Genome Sequence of Nematocida parisii strain ERTm3.</title>
        <authorList>
            <consortium name="The Broad Institute Genome Sequencing Platform"/>
            <consortium name="The Broad Institute Genome Sequencing Center for Infectious Disease"/>
            <person name="Cuomo C."/>
            <person name="Troemel E."/>
            <person name="Young S.K."/>
            <person name="Zeng Q."/>
            <person name="Gargeya S."/>
            <person name="Fitzgerald M."/>
            <person name="Haas B."/>
            <person name="Abouelleil A."/>
            <person name="Alvarado L."/>
            <person name="Arachchi H.M."/>
            <person name="Berlin A."/>
            <person name="Chapman S.B."/>
            <person name="Gearin G."/>
            <person name="Goldberg J."/>
            <person name="Griggs A."/>
            <person name="Gujja S."/>
            <person name="Hansen M."/>
            <person name="Heiman D."/>
            <person name="Howarth C."/>
            <person name="Larimer J."/>
            <person name="Lui A."/>
            <person name="MacDonald P.J.P."/>
            <person name="McCowen C."/>
            <person name="Montmayeur A."/>
            <person name="Murphy C."/>
            <person name="Neiman D."/>
            <person name="Pearson M."/>
            <person name="Priest M."/>
            <person name="Roberts A."/>
            <person name="Saif S."/>
            <person name="Shea T."/>
            <person name="Sisk P."/>
            <person name="Stolte C."/>
            <person name="Sykes S."/>
            <person name="Wortman J."/>
            <person name="Nusbaum C."/>
            <person name="Birren B."/>
        </authorList>
    </citation>
    <scope>NUCLEOTIDE SEQUENCE</scope>
    <source>
        <strain evidence="2">ERTm3</strain>
    </source>
</reference>
<dbReference type="InParanoid" id="I3EHF8"/>
<proteinExistence type="predicted"/>
<name>I3EHF8_NEMP3</name>
<organism evidence="2 3">
    <name type="scientific">Nematocida parisii (strain ERTm3)</name>
    <name type="common">Nematode killer fungus</name>
    <dbReference type="NCBI Taxonomy" id="935791"/>
    <lineage>
        <taxon>Eukaryota</taxon>
        <taxon>Fungi</taxon>
        <taxon>Fungi incertae sedis</taxon>
        <taxon>Microsporidia</taxon>
        <taxon>Nematocida</taxon>
    </lineage>
</organism>
<feature type="region of interest" description="Disordered" evidence="1">
    <location>
        <begin position="254"/>
        <end position="274"/>
    </location>
</feature>
<dbReference type="VEuPathDB" id="MicrosporidiaDB:NEQG_01345"/>
<sequence length="855" mass="97932">MKKKSTRTNSRAFTALFRFSESIGIVHNNYDYEFISSLSFTPQEKTCIISAMKELENQDTAYSTVHKFIIYFDKKRVRELKNLTKTHPEDVLVIIKALLEKPSQSWAFLLSKAFNWAACSVKQAQPHITLIIEVGQLLEHRLEIEIRESIEKSTISRFTHTLIIGAIKSLVDDTKYTKYLSDLLSSVYTSIEGKEYFSSLVHVNSEPCILLYIHTVHALFKKSIFHRLNSSSALPIHAFEKIITQQSNRILAKKTQKSPNAVEKNESPAEASNRTKSSRVLTSFLHFLEVAFKSNWLSPVHIKAISELLYNLFIKSNNPRVLGALSYTLEFLEEGKSITLINMAMAHISSLLEKNNKDSLKNREYLIILHNISTEHNIQMIGMPGIYKILEMQNIPRHITISVISRAVKNPHILPFLFKDIINMSVHAPVIIQALYQAKVQIPSGILQQYTSILQDKNAYKWIGAEEYSNCIIDVLPNDKKELISYTLLKWAVTEITKQEGHNYLCSLITSCSQYVTDYSALKQSFCSLYTQLEQSVSCPAIFTACKAILHKALCIDQEFINSSIFAKAVYRLPIWINEAHSSALPNIYKLALTMHGYSRGWKAWDTVLFSMLKRHSTYAYNKHTEEFLLIKALCHYRNIERSIKIIDRYVDNPKMAKYNAIAIYAFSAGGYTKDVFVYLNSKYHHTQNLENRAAILKLLILILKASTKAKHSYSEYLPFFTALIEESLKSSNIWVIKGALSMSNYLIQNCYGSTDGYKLCVHILNRIFPLVLNKPIEKEVLAVITTATRTLTIEFTSSYLNQGLSHPDKRVRTAYRKIYIHINQTIMPEYSPGAPNPLEITSFLYEQPIIRKKQ</sequence>